<dbReference type="GeneID" id="9499135"/>
<dbReference type="OrthoDB" id="57554at2157"/>
<feature type="transmembrane region" description="Helical" evidence="2">
    <location>
        <begin position="222"/>
        <end position="241"/>
    </location>
</feature>
<evidence type="ECO:0000313" key="3">
    <source>
        <dbReference type="EMBL" id="ADL19303.1"/>
    </source>
</evidence>
<dbReference type="eggNOG" id="arCOG06957">
    <property type="taxonomic scope" value="Archaea"/>
</dbReference>
<evidence type="ECO:0000256" key="2">
    <source>
        <dbReference type="SAM" id="Phobius"/>
    </source>
</evidence>
<protein>
    <submittedName>
        <fullName evidence="3">Uncharacterized protein</fullName>
    </submittedName>
</protein>
<dbReference type="Proteomes" id="UP000000346">
    <property type="component" value="Chromosome"/>
</dbReference>
<name>D9Q1W5_ACIS3</name>
<feature type="transmembrane region" description="Helical" evidence="2">
    <location>
        <begin position="191"/>
        <end position="215"/>
    </location>
</feature>
<keyword evidence="2" id="KW-1133">Transmembrane helix</keyword>
<dbReference type="RefSeq" id="WP_013266815.1">
    <property type="nucleotide sequence ID" value="NC_014374.1"/>
</dbReference>
<feature type="transmembrane region" description="Helical" evidence="2">
    <location>
        <begin position="275"/>
        <end position="295"/>
    </location>
</feature>
<dbReference type="STRING" id="666510.ASAC_0897"/>
<dbReference type="AlphaFoldDB" id="D9Q1W5"/>
<evidence type="ECO:0000313" key="4">
    <source>
        <dbReference type="Proteomes" id="UP000000346"/>
    </source>
</evidence>
<feature type="transmembrane region" description="Helical" evidence="2">
    <location>
        <begin position="315"/>
        <end position="337"/>
    </location>
</feature>
<dbReference type="HOGENOM" id="CLU_775233_0_0_2"/>
<keyword evidence="2" id="KW-0472">Membrane</keyword>
<feature type="transmembrane region" description="Helical" evidence="2">
    <location>
        <begin position="247"/>
        <end position="268"/>
    </location>
</feature>
<organism evidence="3 4">
    <name type="scientific">Acidilobus saccharovorans (strain DSM 16705 / JCM 18335 / VKM B-2471 / 345-15)</name>
    <dbReference type="NCBI Taxonomy" id="666510"/>
    <lineage>
        <taxon>Archaea</taxon>
        <taxon>Thermoproteota</taxon>
        <taxon>Thermoprotei</taxon>
        <taxon>Acidilobales</taxon>
        <taxon>Acidilobaceae</taxon>
        <taxon>Acidilobus</taxon>
    </lineage>
</organism>
<keyword evidence="2" id="KW-0812">Transmembrane</keyword>
<dbReference type="InParanoid" id="D9Q1W5"/>
<proteinExistence type="predicted"/>
<gene>
    <name evidence="3" type="ordered locus">ASAC_0897</name>
</gene>
<reference evidence="3 4" key="1">
    <citation type="journal article" date="2010" name="Appl. Environ. Microbiol.">
        <title>The genome sequence of the crenarchaeon Acidilobus saccharovorans supports a new order, Acidilobales, and suggests an important ecological role in terrestrial acidic hot springs.</title>
        <authorList>
            <person name="Mardanov A.V."/>
            <person name="Svetlitchnyi V.A."/>
            <person name="Beletsky A.V."/>
            <person name="Prokofeva M.I."/>
            <person name="Bonch-Osmolovskaya E.A."/>
            <person name="Ravin N.V."/>
            <person name="Skryabin K.G."/>
        </authorList>
    </citation>
    <scope>NUCLEOTIDE SEQUENCE [LARGE SCALE GENOMIC DNA]</scope>
    <source>
        <strain evidence="4">DSM 16705 / JCM 18335 / VKM B-2471 / 345-15</strain>
    </source>
</reference>
<dbReference type="KEGG" id="asc:ASAC_0897"/>
<sequence>MGKVRLLGIFVLAALLIALLPSVAMAQYGYGASEVVVSANNVTLYPGGSTTISFTVKLVSGNTWGTNVKIVTSSSYVSATASPSSGDPTFSGKLTITVASNAPSGVYEVNVSATGDDPSSSPATIYVYVKSNSTTATTTTTTSTTTTSATSTTTTTPSSAATTTVTTTKTVTTTSTYTTTAPSPSSSSSSLAPLGAFVVVVILSLAAVFGLGLLGPRKSAPALSLLSLIPEGYLLAFDPALRATAPLHYYLLAAYTAFSVAAGVTLLLRPLRAAYALTAAIAGLMTLAMILDAALGLPLSSVYSPGSMAGIDYLFGMGLTPFSSLGVTLSFASLMLLSAGASGASIRALRAGLKPGM</sequence>
<feature type="region of interest" description="Disordered" evidence="1">
    <location>
        <begin position="137"/>
        <end position="167"/>
    </location>
</feature>
<dbReference type="EMBL" id="CP001742">
    <property type="protein sequence ID" value="ADL19303.1"/>
    <property type="molecule type" value="Genomic_DNA"/>
</dbReference>
<keyword evidence="4" id="KW-1185">Reference proteome</keyword>
<evidence type="ECO:0000256" key="1">
    <source>
        <dbReference type="SAM" id="MobiDB-lite"/>
    </source>
</evidence>
<accession>D9Q1W5</accession>